<keyword evidence="8" id="KW-1185">Reference proteome</keyword>
<dbReference type="InterPro" id="IPR013783">
    <property type="entry name" value="Ig-like_fold"/>
</dbReference>
<evidence type="ECO:0000256" key="2">
    <source>
        <dbReference type="ARBA" id="ARBA00022912"/>
    </source>
</evidence>
<keyword evidence="1" id="KW-0378">Hydrolase</keyword>
<dbReference type="InterPro" id="IPR042942">
    <property type="entry name" value="Laforin"/>
</dbReference>
<dbReference type="InterPro" id="IPR029021">
    <property type="entry name" value="Prot-tyrosine_phosphatase-like"/>
</dbReference>
<feature type="domain" description="Tyrosine specific protein phosphatases" evidence="5">
    <location>
        <begin position="234"/>
        <end position="292"/>
    </location>
</feature>
<dbReference type="InterPro" id="IPR013784">
    <property type="entry name" value="Carb-bd-like_fold"/>
</dbReference>
<dbReference type="PhylomeDB" id="A7SVW9"/>
<keyword evidence="3" id="KW-0119">Carbohydrate metabolism</keyword>
<dbReference type="PROSITE" id="PS50054">
    <property type="entry name" value="TYR_PHOSPHATASE_DUAL"/>
    <property type="match status" value="1"/>
</dbReference>
<dbReference type="SUPFAM" id="SSF49452">
    <property type="entry name" value="Starch-binding domain-like"/>
    <property type="match status" value="1"/>
</dbReference>
<dbReference type="Pfam" id="PF00686">
    <property type="entry name" value="CBM_20"/>
    <property type="match status" value="1"/>
</dbReference>
<dbReference type="GO" id="GO:0004725">
    <property type="term" value="F:protein tyrosine phosphatase activity"/>
    <property type="evidence" value="ECO:0000318"/>
    <property type="project" value="GO_Central"/>
</dbReference>
<dbReference type="STRING" id="45351.A7SVW9"/>
<dbReference type="Proteomes" id="UP000001593">
    <property type="component" value="Unassembled WGS sequence"/>
</dbReference>
<dbReference type="PROSITE" id="PS50056">
    <property type="entry name" value="TYR_PHOSPHATASE_2"/>
    <property type="match status" value="1"/>
</dbReference>
<dbReference type="SUPFAM" id="SSF52799">
    <property type="entry name" value="(Phosphotyrosine protein) phosphatases II"/>
    <property type="match status" value="1"/>
</dbReference>
<dbReference type="GO" id="GO:0044042">
    <property type="term" value="P:glucan metabolic process"/>
    <property type="evidence" value="ECO:0007669"/>
    <property type="project" value="UniProtKB-ARBA"/>
</dbReference>
<evidence type="ECO:0000259" key="5">
    <source>
        <dbReference type="PROSITE" id="PS50056"/>
    </source>
</evidence>
<gene>
    <name evidence="7" type="ORF">NEMVEDRAFT_v1g194103</name>
</gene>
<evidence type="ECO:0000259" key="6">
    <source>
        <dbReference type="PROSITE" id="PS51166"/>
    </source>
</evidence>
<dbReference type="InterPro" id="IPR045204">
    <property type="entry name" value="DSP_laforin-like"/>
</dbReference>
<dbReference type="CDD" id="cd05806">
    <property type="entry name" value="CBM20_laforin"/>
    <property type="match status" value="1"/>
</dbReference>
<evidence type="ECO:0000313" key="8">
    <source>
        <dbReference type="Proteomes" id="UP000001593"/>
    </source>
</evidence>
<dbReference type="OMA" id="EMRHTTN"/>
<protein>
    <submittedName>
        <fullName evidence="7">Uncharacterized protein</fullName>
    </submittedName>
</protein>
<keyword evidence="2" id="KW-0904">Protein phosphatase</keyword>
<evidence type="ECO:0000256" key="1">
    <source>
        <dbReference type="ARBA" id="ARBA00022801"/>
    </source>
</evidence>
<evidence type="ECO:0000256" key="3">
    <source>
        <dbReference type="ARBA" id="ARBA00023277"/>
    </source>
</evidence>
<dbReference type="EMBL" id="DS469847">
    <property type="protein sequence ID" value="EDO32135.1"/>
    <property type="molecule type" value="Genomic_DNA"/>
</dbReference>
<dbReference type="Gene3D" id="3.90.190.10">
    <property type="entry name" value="Protein tyrosine phosphatase superfamily"/>
    <property type="match status" value="1"/>
</dbReference>
<dbReference type="eggNOG" id="KOG1716">
    <property type="taxonomic scope" value="Eukaryota"/>
</dbReference>
<dbReference type="CDD" id="cd14526">
    <property type="entry name" value="DSP_laforin-like"/>
    <property type="match status" value="1"/>
</dbReference>
<dbReference type="InterPro" id="IPR034831">
    <property type="entry name" value="CBM20_laforin"/>
</dbReference>
<dbReference type="AlphaFoldDB" id="A7SVW9"/>
<dbReference type="InterPro" id="IPR002044">
    <property type="entry name" value="CBM20"/>
</dbReference>
<dbReference type="OrthoDB" id="273181at2759"/>
<evidence type="ECO:0000259" key="4">
    <source>
        <dbReference type="PROSITE" id="PS50054"/>
    </source>
</evidence>
<dbReference type="FunCoup" id="A7SVW9">
    <property type="interactions" value="33"/>
</dbReference>
<name>A7SVW9_NEMVE</name>
<dbReference type="KEGG" id="nve:5503144"/>
<feature type="domain" description="Tyrosine-protein phosphatase" evidence="4">
    <location>
        <begin position="150"/>
        <end position="314"/>
    </location>
</feature>
<dbReference type="InParanoid" id="A7SVW9"/>
<dbReference type="SMART" id="SM00195">
    <property type="entry name" value="DSPc"/>
    <property type="match status" value="1"/>
</dbReference>
<proteinExistence type="predicted"/>
<dbReference type="PANTHER" id="PTHR46864:SF1">
    <property type="entry name" value="LAFORIN"/>
    <property type="match status" value="1"/>
</dbReference>
<dbReference type="Gene3D" id="2.60.40.10">
    <property type="entry name" value="Immunoglobulins"/>
    <property type="match status" value="1"/>
</dbReference>
<dbReference type="GO" id="GO:2001070">
    <property type="term" value="F:starch binding"/>
    <property type="evidence" value="ECO:0007669"/>
    <property type="project" value="InterPro"/>
</dbReference>
<dbReference type="GO" id="GO:0019203">
    <property type="term" value="F:carbohydrate phosphatase activity"/>
    <property type="evidence" value="ECO:0007669"/>
    <property type="project" value="InterPro"/>
</dbReference>
<dbReference type="FunFam" id="3.90.190.10:FF:000054">
    <property type="entry name" value="laforin isoform X1"/>
    <property type="match status" value="1"/>
</dbReference>
<dbReference type="InterPro" id="IPR016130">
    <property type="entry name" value="Tyr_Pase_AS"/>
</dbReference>
<feature type="domain" description="CBM20" evidence="6">
    <location>
        <begin position="1"/>
        <end position="125"/>
    </location>
</feature>
<dbReference type="Pfam" id="PF00782">
    <property type="entry name" value="DSPc"/>
    <property type="match status" value="1"/>
</dbReference>
<accession>A7SVW9</accession>
<organism evidence="7 8">
    <name type="scientific">Nematostella vectensis</name>
    <name type="common">Starlet sea anemone</name>
    <dbReference type="NCBI Taxonomy" id="45351"/>
    <lineage>
        <taxon>Eukaryota</taxon>
        <taxon>Metazoa</taxon>
        <taxon>Cnidaria</taxon>
        <taxon>Anthozoa</taxon>
        <taxon>Hexacorallia</taxon>
        <taxon>Actiniaria</taxon>
        <taxon>Edwardsiidae</taxon>
        <taxon>Nematostella</taxon>
    </lineage>
</organism>
<dbReference type="GO" id="GO:0005737">
    <property type="term" value="C:cytoplasm"/>
    <property type="evidence" value="ECO:0000318"/>
    <property type="project" value="GO_Central"/>
</dbReference>
<dbReference type="InterPro" id="IPR000340">
    <property type="entry name" value="Dual-sp_phosphatase_cat-dom"/>
</dbReference>
<dbReference type="HOGENOM" id="CLU_076792_0_0_1"/>
<dbReference type="PANTHER" id="PTHR46864">
    <property type="entry name" value="LAFORIN"/>
    <property type="match status" value="1"/>
</dbReference>
<dbReference type="GO" id="GO:0005634">
    <property type="term" value="C:nucleus"/>
    <property type="evidence" value="ECO:0000318"/>
    <property type="project" value="GO_Central"/>
</dbReference>
<dbReference type="SMART" id="SM01065">
    <property type="entry name" value="CBM_2"/>
    <property type="match status" value="1"/>
</dbReference>
<sequence length="324" mass="37191">MSITVKFSVVTFIDRETTVSVLGSVPELGSWNQKNRIELTQSDSEFRLGPGLEPSFWSKDVEMSFNGKSELRFEYKFVSHKNGNFIWEGEGPCHNRKEVLTLNDKTASELLVNGVYILPVGIWIEKTGQVNEYEYTTRFMCHVERQQIMHYCKIFENIWLGSCPRLRSHIMDLKSQGITAVISLQTASDIQKHCSGIYRYNQNLPITLKKLYKEEGISYIWLPMEDLSTESRIENLPQGVYLLHGLLNNGHRVYVHCNGGVGRSTAIVCGFLMYVLHWSLAKVQYNICSKRPVAFIDGRALITAEKDFIQKFGQVKSRLTFIQE</sequence>
<dbReference type="PROSITE" id="PS00383">
    <property type="entry name" value="TYR_PHOSPHATASE_1"/>
    <property type="match status" value="1"/>
</dbReference>
<dbReference type="PROSITE" id="PS51166">
    <property type="entry name" value="CBM20"/>
    <property type="match status" value="1"/>
</dbReference>
<evidence type="ECO:0000313" key="7">
    <source>
        <dbReference type="EMBL" id="EDO32135.1"/>
    </source>
</evidence>
<dbReference type="InterPro" id="IPR020422">
    <property type="entry name" value="TYR_PHOSPHATASE_DUAL_dom"/>
</dbReference>
<dbReference type="InterPro" id="IPR000387">
    <property type="entry name" value="Tyr_Pase_dom"/>
</dbReference>
<reference evidence="7 8" key="1">
    <citation type="journal article" date="2007" name="Science">
        <title>Sea anemone genome reveals ancestral eumetazoan gene repertoire and genomic organization.</title>
        <authorList>
            <person name="Putnam N.H."/>
            <person name="Srivastava M."/>
            <person name="Hellsten U."/>
            <person name="Dirks B."/>
            <person name="Chapman J."/>
            <person name="Salamov A."/>
            <person name="Terry A."/>
            <person name="Shapiro H."/>
            <person name="Lindquist E."/>
            <person name="Kapitonov V.V."/>
            <person name="Jurka J."/>
            <person name="Genikhovich G."/>
            <person name="Grigoriev I.V."/>
            <person name="Lucas S.M."/>
            <person name="Steele R.E."/>
            <person name="Finnerty J.R."/>
            <person name="Technau U."/>
            <person name="Martindale M.Q."/>
            <person name="Rokhsar D.S."/>
        </authorList>
    </citation>
    <scope>NUCLEOTIDE SEQUENCE [LARGE SCALE GENOMIC DNA]</scope>
    <source>
        <strain evidence="8">CH2 X CH6</strain>
    </source>
</reference>